<keyword evidence="4" id="KW-1185">Reference proteome</keyword>
<dbReference type="Pfam" id="PF02515">
    <property type="entry name" value="CoA_transf_3"/>
    <property type="match status" value="1"/>
</dbReference>
<dbReference type="OrthoDB" id="5294844at2"/>
<evidence type="ECO:0000313" key="4">
    <source>
        <dbReference type="Proteomes" id="UP000018733"/>
    </source>
</evidence>
<dbReference type="InterPro" id="IPR044855">
    <property type="entry name" value="CoA-Trfase_III_dom3_sf"/>
</dbReference>
<comment type="caution">
    <text evidence="3">The sequence shown here is derived from an EMBL/GenBank/DDBJ whole genome shotgun (WGS) entry which is preliminary data.</text>
</comment>
<protein>
    <submittedName>
        <fullName evidence="3">Carnitine dehydratase</fullName>
    </submittedName>
</protein>
<reference evidence="3 4" key="1">
    <citation type="journal article" date="2014" name="Genome Announc.">
        <title>Draft Genome Sequence of Advenella kashmirensis Strain W13003, a Polycyclic Aromatic Hydrocarbon-Degrading Bacterium.</title>
        <authorList>
            <person name="Wang X."/>
            <person name="Jin D."/>
            <person name="Zhou L."/>
            <person name="Wu L."/>
            <person name="An W."/>
            <person name="Zhao L."/>
        </authorList>
    </citation>
    <scope>NUCLEOTIDE SEQUENCE [LARGE SCALE GENOMIC DNA]</scope>
    <source>
        <strain evidence="3 4">W13003</strain>
    </source>
</reference>
<dbReference type="RefSeq" id="WP_024004019.1">
    <property type="nucleotide sequence ID" value="NZ_KI650979.1"/>
</dbReference>
<keyword evidence="1" id="KW-0808">Transferase</keyword>
<proteinExistence type="predicted"/>
<accession>V8QX12</accession>
<organism evidence="3 4">
    <name type="scientific">Advenella kashmirensis W13003</name>
    <dbReference type="NCBI Taxonomy" id="1424334"/>
    <lineage>
        <taxon>Bacteria</taxon>
        <taxon>Pseudomonadati</taxon>
        <taxon>Pseudomonadota</taxon>
        <taxon>Betaproteobacteria</taxon>
        <taxon>Burkholderiales</taxon>
        <taxon>Alcaligenaceae</taxon>
    </lineage>
</organism>
<evidence type="ECO:0000313" key="3">
    <source>
        <dbReference type="EMBL" id="ETF04466.1"/>
    </source>
</evidence>
<dbReference type="EMBL" id="AYXT01000001">
    <property type="protein sequence ID" value="ETF04466.1"/>
    <property type="molecule type" value="Genomic_DNA"/>
</dbReference>
<dbReference type="Gene3D" id="3.30.1540.10">
    <property type="entry name" value="formyl-coa transferase, domain 3"/>
    <property type="match status" value="1"/>
</dbReference>
<dbReference type="InterPro" id="IPR050483">
    <property type="entry name" value="CoA-transferase_III_domain"/>
</dbReference>
<feature type="region of interest" description="Disordered" evidence="2">
    <location>
        <begin position="358"/>
        <end position="377"/>
    </location>
</feature>
<dbReference type="STRING" id="1424334.W822_04780"/>
<dbReference type="SUPFAM" id="SSF89796">
    <property type="entry name" value="CoA-transferase family III (CaiB/BaiF)"/>
    <property type="match status" value="1"/>
</dbReference>
<dbReference type="HOGENOM" id="CLU_033975_0_0_4"/>
<dbReference type="Proteomes" id="UP000018733">
    <property type="component" value="Unassembled WGS sequence"/>
</dbReference>
<dbReference type="PANTHER" id="PTHR48207">
    <property type="entry name" value="SUCCINATE--HYDROXYMETHYLGLUTARATE COA-TRANSFERASE"/>
    <property type="match status" value="1"/>
</dbReference>
<sequence length="377" mass="40746">MNANTGALKGLRVIDASRVLGGPFCGQILGDHGAEVLKIEIETGDDTRQWGPPYMGHNSAYFSGANRNKRSRVLDLSSSDGRQAFFELLSDTDILVENFKESTLKKWGLHTGSFTQSNPKLIHCRVSGFGSDGPYGGLPAYDTAIQAQCGLMSVNGDNASGPMRVGLPIVDMTTGLNATIGILLALHDRELTGKGQIVETTLFASAISLLHPHSSNYFSTGKSPIPTGNAHPNIYPYDSFRTATGMIYLAIGNDTQFVQFCRHLELDSLSADPLYATNPARSTNREQLRTILQTALQDTDGNQLTSELIRLGVPCAPIKNVQEVLEDPHTLHQNLIVKLDPGYTGIASPISLSRTPASYRLAPPRLPSESGEPDDVR</sequence>
<dbReference type="PANTHER" id="PTHR48207:SF3">
    <property type="entry name" value="SUCCINATE--HYDROXYMETHYLGLUTARATE COA-TRANSFERASE"/>
    <property type="match status" value="1"/>
</dbReference>
<dbReference type="GO" id="GO:0008410">
    <property type="term" value="F:CoA-transferase activity"/>
    <property type="evidence" value="ECO:0007669"/>
    <property type="project" value="TreeGrafter"/>
</dbReference>
<dbReference type="eggNOG" id="COG1804">
    <property type="taxonomic scope" value="Bacteria"/>
</dbReference>
<dbReference type="AlphaFoldDB" id="V8QX12"/>
<dbReference type="PATRIC" id="fig|1424334.3.peg.968"/>
<dbReference type="InterPro" id="IPR003673">
    <property type="entry name" value="CoA-Trfase_fam_III"/>
</dbReference>
<name>V8QX12_9BURK</name>
<evidence type="ECO:0000256" key="2">
    <source>
        <dbReference type="SAM" id="MobiDB-lite"/>
    </source>
</evidence>
<dbReference type="InterPro" id="IPR023606">
    <property type="entry name" value="CoA-Trfase_III_dom_1_sf"/>
</dbReference>
<gene>
    <name evidence="3" type="ORF">W822_04780</name>
</gene>
<evidence type="ECO:0000256" key="1">
    <source>
        <dbReference type="ARBA" id="ARBA00022679"/>
    </source>
</evidence>
<dbReference type="Gene3D" id="3.40.50.10540">
    <property type="entry name" value="Crotonobetainyl-coa:carnitine coa-transferase, domain 1"/>
    <property type="match status" value="1"/>
</dbReference>